<sequence length="476" mass="55538">MKQKGGFGLKNNWKEIVGAPRKTTPQKKNNLMKEILYDYFFPNSTFKMFTNDSISCITYLVTLNDGKKSPFESMRTTQFNIEIRTLLLKIFVTTNNNVTYPDDFLNLPDRPVHKGIEITTKSSFNNEINIQKDVYQASLRNESSYLEPMCPAILYHDFTTSHDEHNTYWYKKLNSKYFEILDKVNSKNVPIPYWPKHLHIGFIAMEYMDGYQTLGKLTKNPNYNQYLIYAKYEIMRLNKLGFKHNDAHLGNIMINPNINYYSTNKYKKGKALIIDFGRSAYQGNTVNAMERVFTEEPHDEGLRIFKNQMNTPLSNNLYKKMYQKRLNYSNLFINHINNNLTLNLHQLISRFFGGRAARDTATATNIISMSFIPKNAKIDTVSKVNSIEQSPKMNKDEAQFLTELEEDDDSEENILNTIYGNFFNEMNKGNIGENKNRFQRLLTDMINIKSKGWFTLGGTKKNKKTKKSNKTEKKKK</sequence>
<accession>A0A6C0C0W1</accession>
<evidence type="ECO:0008006" key="3">
    <source>
        <dbReference type="Google" id="ProtNLM"/>
    </source>
</evidence>
<proteinExistence type="predicted"/>
<organism evidence="2">
    <name type="scientific">viral metagenome</name>
    <dbReference type="NCBI Taxonomy" id="1070528"/>
    <lineage>
        <taxon>unclassified sequences</taxon>
        <taxon>metagenomes</taxon>
        <taxon>organismal metagenomes</taxon>
    </lineage>
</organism>
<feature type="region of interest" description="Disordered" evidence="1">
    <location>
        <begin position="457"/>
        <end position="476"/>
    </location>
</feature>
<dbReference type="AlphaFoldDB" id="A0A6C0C0W1"/>
<dbReference type="InterPro" id="IPR011009">
    <property type="entry name" value="Kinase-like_dom_sf"/>
</dbReference>
<protein>
    <recommendedName>
        <fullName evidence="3">Protein kinase domain-containing protein</fullName>
    </recommendedName>
</protein>
<feature type="compositionally biased region" description="Basic residues" evidence="1">
    <location>
        <begin position="460"/>
        <end position="476"/>
    </location>
</feature>
<evidence type="ECO:0000313" key="2">
    <source>
        <dbReference type="EMBL" id="QHS98257.1"/>
    </source>
</evidence>
<dbReference type="EMBL" id="MN739312">
    <property type="protein sequence ID" value="QHS98257.1"/>
    <property type="molecule type" value="Genomic_DNA"/>
</dbReference>
<name>A0A6C0C0W1_9ZZZZ</name>
<reference evidence="2" key="1">
    <citation type="journal article" date="2020" name="Nature">
        <title>Giant virus diversity and host interactions through global metagenomics.</title>
        <authorList>
            <person name="Schulz F."/>
            <person name="Roux S."/>
            <person name="Paez-Espino D."/>
            <person name="Jungbluth S."/>
            <person name="Walsh D.A."/>
            <person name="Denef V.J."/>
            <person name="McMahon K.D."/>
            <person name="Konstantinidis K.T."/>
            <person name="Eloe-Fadrosh E.A."/>
            <person name="Kyrpides N.C."/>
            <person name="Woyke T."/>
        </authorList>
    </citation>
    <scope>NUCLEOTIDE SEQUENCE</scope>
    <source>
        <strain evidence="2">GVMAG-M-3300020182-84</strain>
    </source>
</reference>
<dbReference type="SUPFAM" id="SSF56112">
    <property type="entry name" value="Protein kinase-like (PK-like)"/>
    <property type="match status" value="1"/>
</dbReference>
<evidence type="ECO:0000256" key="1">
    <source>
        <dbReference type="SAM" id="MobiDB-lite"/>
    </source>
</evidence>